<name>A0A7R9CNL7_TIMPO</name>
<evidence type="ECO:0000256" key="2">
    <source>
        <dbReference type="SAM" id="Phobius"/>
    </source>
</evidence>
<keyword evidence="2" id="KW-0472">Membrane</keyword>
<reference evidence="3" key="1">
    <citation type="submission" date="2020-11" db="EMBL/GenBank/DDBJ databases">
        <authorList>
            <person name="Tran Van P."/>
        </authorList>
    </citation>
    <scope>NUCLEOTIDE SEQUENCE</scope>
</reference>
<evidence type="ECO:0000256" key="1">
    <source>
        <dbReference type="SAM" id="MobiDB-lite"/>
    </source>
</evidence>
<feature type="transmembrane region" description="Helical" evidence="2">
    <location>
        <begin position="42"/>
        <end position="65"/>
    </location>
</feature>
<dbReference type="AlphaFoldDB" id="A0A7R9CNL7"/>
<gene>
    <name evidence="3" type="ORF">TPSB3V08_LOCUS1661</name>
</gene>
<evidence type="ECO:0000313" key="3">
    <source>
        <dbReference type="EMBL" id="CAD7398370.1"/>
    </source>
</evidence>
<proteinExistence type="predicted"/>
<feature type="region of interest" description="Disordered" evidence="1">
    <location>
        <begin position="1"/>
        <end position="33"/>
    </location>
</feature>
<sequence>MGDSANSDVGLQRSLKKNSASSNERAEGQDSTSSLVASVESAFPAVLTWPWVLLMTVTMSIMSICGRYELVRFLLDSTGSHHSRPSSSREQLTGATLVVVPSPQPGCPRSIFGRLGIRKPSLLSLTSPQGHGSLPANTTARTFSLDDLLGPPPRTESCFRECSEYSSGVVEVKVLIVGVGMRRNFVTSTD</sequence>
<keyword evidence="2" id="KW-1133">Transmembrane helix</keyword>
<keyword evidence="2" id="KW-0812">Transmembrane</keyword>
<dbReference type="EMBL" id="OD000600">
    <property type="protein sequence ID" value="CAD7398370.1"/>
    <property type="molecule type" value="Genomic_DNA"/>
</dbReference>
<organism evidence="3">
    <name type="scientific">Timema poppense</name>
    <name type="common">Walking stick</name>
    <dbReference type="NCBI Taxonomy" id="170557"/>
    <lineage>
        <taxon>Eukaryota</taxon>
        <taxon>Metazoa</taxon>
        <taxon>Ecdysozoa</taxon>
        <taxon>Arthropoda</taxon>
        <taxon>Hexapoda</taxon>
        <taxon>Insecta</taxon>
        <taxon>Pterygota</taxon>
        <taxon>Neoptera</taxon>
        <taxon>Polyneoptera</taxon>
        <taxon>Phasmatodea</taxon>
        <taxon>Timematodea</taxon>
        <taxon>Timematoidea</taxon>
        <taxon>Timematidae</taxon>
        <taxon>Timema</taxon>
    </lineage>
</organism>
<protein>
    <submittedName>
        <fullName evidence="3">Uncharacterized protein</fullName>
    </submittedName>
</protein>
<accession>A0A7R9CNL7</accession>
<feature type="compositionally biased region" description="Polar residues" evidence="1">
    <location>
        <begin position="17"/>
        <end position="33"/>
    </location>
</feature>